<evidence type="ECO:0000256" key="1">
    <source>
        <dbReference type="ARBA" id="ARBA00022741"/>
    </source>
</evidence>
<evidence type="ECO:0000313" key="6">
    <source>
        <dbReference type="EMBL" id="CAD5232448.1"/>
    </source>
</evidence>
<dbReference type="SUPFAM" id="SSF54980">
    <property type="entry name" value="EF-G C-terminal domain-like"/>
    <property type="match status" value="2"/>
</dbReference>
<dbReference type="InterPro" id="IPR000795">
    <property type="entry name" value="T_Tr_GTP-bd_dom"/>
</dbReference>
<keyword evidence="2" id="KW-0648">Protein biosynthesis</keyword>
<dbReference type="PROSITE" id="PS51722">
    <property type="entry name" value="G_TR_2"/>
    <property type="match status" value="1"/>
</dbReference>
<dbReference type="Pfam" id="PF00679">
    <property type="entry name" value="EFG_C"/>
    <property type="match status" value="1"/>
</dbReference>
<dbReference type="Pfam" id="PF03764">
    <property type="entry name" value="EFG_IV"/>
    <property type="match status" value="1"/>
</dbReference>
<evidence type="ECO:0000313" key="7">
    <source>
        <dbReference type="Proteomes" id="UP000095284"/>
    </source>
</evidence>
<dbReference type="FunFam" id="3.40.50.300:FF:000514">
    <property type="entry name" value="Ribosome-releasing factor 2, mitochondrial"/>
    <property type="match status" value="1"/>
</dbReference>
<protein>
    <submittedName>
        <fullName evidence="6">(pine wood nematode) hypothetical protein</fullName>
    </submittedName>
    <submittedName>
        <fullName evidence="9">Tr-type G domain-containing protein</fullName>
    </submittedName>
</protein>
<evidence type="ECO:0000313" key="9">
    <source>
        <dbReference type="WBParaSite" id="BXY_0832800.1"/>
    </source>
</evidence>
<evidence type="ECO:0000259" key="5">
    <source>
        <dbReference type="PROSITE" id="PS51722"/>
    </source>
</evidence>
<dbReference type="OrthoDB" id="198619at2759"/>
<dbReference type="SUPFAM" id="SSF52540">
    <property type="entry name" value="P-loop containing nucleoside triphosphate hydrolases"/>
    <property type="match status" value="1"/>
</dbReference>
<dbReference type="PANTHER" id="PTHR43261">
    <property type="entry name" value="TRANSLATION ELONGATION FACTOR G-RELATED"/>
    <property type="match status" value="1"/>
</dbReference>
<reference evidence="6" key="2">
    <citation type="submission" date="2020-09" db="EMBL/GenBank/DDBJ databases">
        <authorList>
            <person name="Kikuchi T."/>
        </authorList>
    </citation>
    <scope>NUCLEOTIDE SEQUENCE</scope>
    <source>
        <strain evidence="6">Ka4C1</strain>
    </source>
</reference>
<dbReference type="GO" id="GO:0032790">
    <property type="term" value="P:ribosome disassembly"/>
    <property type="evidence" value="ECO:0007669"/>
    <property type="project" value="TreeGrafter"/>
</dbReference>
<dbReference type="WBParaSite" id="BXY_0832800.1">
    <property type="protein sequence ID" value="BXY_0832800.1"/>
    <property type="gene ID" value="BXY_0832800"/>
</dbReference>
<dbReference type="NCBIfam" id="TIGR00231">
    <property type="entry name" value="small_GTP"/>
    <property type="match status" value="1"/>
</dbReference>
<dbReference type="SMR" id="A0A1I7S5P3"/>
<dbReference type="InterPro" id="IPR009000">
    <property type="entry name" value="Transl_B-barrel_sf"/>
</dbReference>
<dbReference type="Proteomes" id="UP000582659">
    <property type="component" value="Unassembled WGS sequence"/>
</dbReference>
<dbReference type="InterPro" id="IPR000640">
    <property type="entry name" value="EFG_V-like"/>
</dbReference>
<dbReference type="InterPro" id="IPR005225">
    <property type="entry name" value="Small_GTP-bd"/>
</dbReference>
<dbReference type="CDD" id="cd03713">
    <property type="entry name" value="EFG_mtEFG_C"/>
    <property type="match status" value="1"/>
</dbReference>
<dbReference type="InterPro" id="IPR005517">
    <property type="entry name" value="Transl_elong_EFG/EF2_IV"/>
</dbReference>
<dbReference type="Proteomes" id="UP000095284">
    <property type="component" value="Unplaced"/>
</dbReference>
<dbReference type="SMART" id="SM00838">
    <property type="entry name" value="EFG_C"/>
    <property type="match status" value="1"/>
</dbReference>
<dbReference type="PANTHER" id="PTHR43261:SF1">
    <property type="entry name" value="RIBOSOME-RELEASING FACTOR 2, MITOCHONDRIAL"/>
    <property type="match status" value="1"/>
</dbReference>
<dbReference type="EMBL" id="CAJFCV020000005">
    <property type="protein sequence ID" value="CAG9124928.1"/>
    <property type="molecule type" value="Genomic_DNA"/>
</dbReference>
<proteinExistence type="predicted"/>
<evidence type="ECO:0000256" key="3">
    <source>
        <dbReference type="ARBA" id="ARBA00023128"/>
    </source>
</evidence>
<dbReference type="Gene3D" id="3.30.70.240">
    <property type="match status" value="1"/>
</dbReference>
<evidence type="ECO:0000256" key="2">
    <source>
        <dbReference type="ARBA" id="ARBA00022917"/>
    </source>
</evidence>
<dbReference type="SMART" id="SM00889">
    <property type="entry name" value="EFG_IV"/>
    <property type="match status" value="1"/>
</dbReference>
<dbReference type="InterPro" id="IPR020568">
    <property type="entry name" value="Ribosomal_Su5_D2-typ_SF"/>
</dbReference>
<keyword evidence="8" id="KW-1185">Reference proteome</keyword>
<dbReference type="Pfam" id="PF22042">
    <property type="entry name" value="EF-G_D2"/>
    <property type="match status" value="1"/>
</dbReference>
<dbReference type="InterPro" id="IPR053905">
    <property type="entry name" value="EF-G-like_DII"/>
</dbReference>
<dbReference type="Gene3D" id="3.30.70.870">
    <property type="entry name" value="Elongation Factor G (Translational Gtpase), domain 3"/>
    <property type="match status" value="1"/>
</dbReference>
<keyword evidence="3" id="KW-0496">Mitochondrion</keyword>
<dbReference type="GO" id="GO:0003924">
    <property type="term" value="F:GTPase activity"/>
    <property type="evidence" value="ECO:0007669"/>
    <property type="project" value="InterPro"/>
</dbReference>
<dbReference type="InterPro" id="IPR027417">
    <property type="entry name" value="P-loop_NTPase"/>
</dbReference>
<feature type="domain" description="Tr-type G" evidence="5">
    <location>
        <begin position="22"/>
        <end position="297"/>
    </location>
</feature>
<evidence type="ECO:0000313" key="8">
    <source>
        <dbReference type="Proteomes" id="UP000659654"/>
    </source>
</evidence>
<evidence type="ECO:0000256" key="4">
    <source>
        <dbReference type="ARBA" id="ARBA00023134"/>
    </source>
</evidence>
<dbReference type="InterPro" id="IPR041095">
    <property type="entry name" value="EFG_II"/>
</dbReference>
<dbReference type="Pfam" id="PF14492">
    <property type="entry name" value="EFG_III"/>
    <property type="match status" value="1"/>
</dbReference>
<dbReference type="AlphaFoldDB" id="A0A1I7S5P3"/>
<sequence length="699" mass="77423">MIVRNFQFSQCSFKRFLSTSIRDIRNIGIIAHIDAGKTTVTERILYLCGTTKYVGDVDKGNTVTDFMDMERERGITIQSAAVTTFYKDKRINLIDTPGHVDFTFEVERSVRILDGVVVVLDGSAGVQAQTLTVWKQASRNKLPSVFFVNKMDKPNADYSMSIDSIQQKLGIAVAPLVVPFFKEEKLVGFLNVLESTVLLIGSTNWEPIKTQSLEFDLLLQGRQQLFEIIAEHDDRFADKFLSTEDTSKIATSNVISALRRCTLSTKLAALSSGTALRSTESVLPLLDMIVDYLPSPDLMVNEIPEYISTCGLVFKVGHDKRKGQLNFVRIYKGELAPNQPVNLNNVAKEVVHTHTHQLFIPFSDDLEPVQKVEAGNIAVIAGLEGAVTGDTVTESRRGDPFILHGIQYPEPAFFCSVEPPNIGMAVKMEKALEELCIEDPSFRVRTDSESGQMIVESMGELHIEVLKHRLKKEYGLDVFLGKMRVNFKEVPHSTSEVSATVEDTLDQKTQWCTLKIELEPVSVSTPFKKAEIALEEEDAPFIKREWLNAINEGVKNALFNGPVLGYPVQGVGIKIRRLDVSGGRINTALLSACASEAVSKALKESGTFLVEPLMDLEVEVIGQKEGIISSIINELTRRRAEILDSSATGVKARLPLSESDGLARSLRSVSSGLSTFHMKFKEYQQVAGDRISALRAENA</sequence>
<dbReference type="SUPFAM" id="SSF50447">
    <property type="entry name" value="Translation proteins"/>
    <property type="match status" value="1"/>
</dbReference>
<dbReference type="Gene3D" id="3.30.230.10">
    <property type="match status" value="1"/>
</dbReference>
<dbReference type="CDD" id="cd16262">
    <property type="entry name" value="EFG_III"/>
    <property type="match status" value="1"/>
</dbReference>
<gene>
    <name evidence="6" type="ORF">BXYJ_LOCUS12539</name>
</gene>
<dbReference type="InterPro" id="IPR035647">
    <property type="entry name" value="EFG_III/V"/>
</dbReference>
<dbReference type="PROSITE" id="PS00301">
    <property type="entry name" value="G_TR_1"/>
    <property type="match status" value="1"/>
</dbReference>
<dbReference type="GO" id="GO:0032543">
    <property type="term" value="P:mitochondrial translation"/>
    <property type="evidence" value="ECO:0007669"/>
    <property type="project" value="TreeGrafter"/>
</dbReference>
<accession>A0A1I7S5P3</accession>
<dbReference type="SUPFAM" id="SSF54211">
    <property type="entry name" value="Ribosomal protein S5 domain 2-like"/>
    <property type="match status" value="1"/>
</dbReference>
<dbReference type="eggNOG" id="KOG0464">
    <property type="taxonomic scope" value="Eukaryota"/>
</dbReference>
<dbReference type="InterPro" id="IPR009022">
    <property type="entry name" value="EFG_III"/>
</dbReference>
<organism evidence="7 9">
    <name type="scientific">Bursaphelenchus xylophilus</name>
    <name type="common">Pinewood nematode worm</name>
    <name type="synonym">Aphelenchoides xylophilus</name>
    <dbReference type="NCBI Taxonomy" id="6326"/>
    <lineage>
        <taxon>Eukaryota</taxon>
        <taxon>Metazoa</taxon>
        <taxon>Ecdysozoa</taxon>
        <taxon>Nematoda</taxon>
        <taxon>Chromadorea</taxon>
        <taxon>Rhabditida</taxon>
        <taxon>Tylenchina</taxon>
        <taxon>Tylenchomorpha</taxon>
        <taxon>Aphelenchoidea</taxon>
        <taxon>Aphelenchoididae</taxon>
        <taxon>Bursaphelenchus</taxon>
    </lineage>
</organism>
<keyword evidence="1" id="KW-0547">Nucleotide-binding</keyword>
<dbReference type="InterPro" id="IPR031157">
    <property type="entry name" value="G_TR_CS"/>
</dbReference>
<dbReference type="PRINTS" id="PR00315">
    <property type="entry name" value="ELONGATNFCT"/>
</dbReference>
<dbReference type="GO" id="GO:0005525">
    <property type="term" value="F:GTP binding"/>
    <property type="evidence" value="ECO:0007669"/>
    <property type="project" value="UniProtKB-KW"/>
</dbReference>
<dbReference type="Gene3D" id="3.40.50.300">
    <property type="entry name" value="P-loop containing nucleotide triphosphate hydrolases"/>
    <property type="match status" value="1"/>
</dbReference>
<dbReference type="Gene3D" id="2.40.30.10">
    <property type="entry name" value="Translation factors"/>
    <property type="match status" value="1"/>
</dbReference>
<dbReference type="Pfam" id="PF00009">
    <property type="entry name" value="GTP_EFTU"/>
    <property type="match status" value="1"/>
</dbReference>
<name>A0A1I7S5P3_BURXY</name>
<dbReference type="InterPro" id="IPR014721">
    <property type="entry name" value="Ribsml_uS5_D2-typ_fold_subgr"/>
</dbReference>
<dbReference type="Proteomes" id="UP000659654">
    <property type="component" value="Unassembled WGS sequence"/>
</dbReference>
<dbReference type="GO" id="GO:0005759">
    <property type="term" value="C:mitochondrial matrix"/>
    <property type="evidence" value="ECO:0007669"/>
    <property type="project" value="UniProtKB-ARBA"/>
</dbReference>
<dbReference type="InterPro" id="IPR035649">
    <property type="entry name" value="EFG_V"/>
</dbReference>
<reference evidence="9" key="1">
    <citation type="submission" date="2016-11" db="UniProtKB">
        <authorList>
            <consortium name="WormBaseParasite"/>
        </authorList>
    </citation>
    <scope>IDENTIFICATION</scope>
</reference>
<keyword evidence="4" id="KW-0342">GTP-binding</keyword>
<dbReference type="EMBL" id="CAJFDI010000005">
    <property type="protein sequence ID" value="CAD5232448.1"/>
    <property type="molecule type" value="Genomic_DNA"/>
</dbReference>